<dbReference type="Gene3D" id="3.90.79.10">
    <property type="entry name" value="Nucleoside Triphosphate Pyrophosphohydrolase"/>
    <property type="match status" value="1"/>
</dbReference>
<dbReference type="InterPro" id="IPR015797">
    <property type="entry name" value="NUDIX_hydrolase-like_dom_sf"/>
</dbReference>
<dbReference type="SUPFAM" id="SSF55811">
    <property type="entry name" value="Nudix"/>
    <property type="match status" value="1"/>
</dbReference>
<name>A0A0D2BHR3_9EURO</name>
<proteinExistence type="predicted"/>
<dbReference type="PROSITE" id="PS51462">
    <property type="entry name" value="NUDIX"/>
    <property type="match status" value="1"/>
</dbReference>
<evidence type="ECO:0000313" key="3">
    <source>
        <dbReference type="Proteomes" id="UP000053328"/>
    </source>
</evidence>
<dbReference type="InterPro" id="IPR000086">
    <property type="entry name" value="NUDIX_hydrolase_dom"/>
</dbReference>
<reference evidence="2 3" key="1">
    <citation type="submission" date="2015-01" db="EMBL/GenBank/DDBJ databases">
        <title>The Genome Sequence of Exophiala spinifera CBS89968.</title>
        <authorList>
            <consortium name="The Broad Institute Genomics Platform"/>
            <person name="Cuomo C."/>
            <person name="de Hoog S."/>
            <person name="Gorbushina A."/>
            <person name="Stielow B."/>
            <person name="Teixiera M."/>
            <person name="Abouelleil A."/>
            <person name="Chapman S.B."/>
            <person name="Priest M."/>
            <person name="Young S.K."/>
            <person name="Wortman J."/>
            <person name="Nusbaum C."/>
            <person name="Birren B."/>
        </authorList>
    </citation>
    <scope>NUCLEOTIDE SEQUENCE [LARGE SCALE GENOMIC DNA]</scope>
    <source>
        <strain evidence="2 3">CBS 89968</strain>
    </source>
</reference>
<dbReference type="EMBL" id="KN847493">
    <property type="protein sequence ID" value="KIW18165.1"/>
    <property type="molecule type" value="Genomic_DNA"/>
</dbReference>
<dbReference type="PANTHER" id="PTHR43736">
    <property type="entry name" value="ADP-RIBOSE PYROPHOSPHATASE"/>
    <property type="match status" value="1"/>
</dbReference>
<dbReference type="Pfam" id="PF00293">
    <property type="entry name" value="NUDIX"/>
    <property type="match status" value="1"/>
</dbReference>
<dbReference type="STRING" id="91928.A0A0D2BHR3"/>
<sequence>MAPTFNFTSDPTLSSFAVNLQTYIASDPGRETSSADTVKFQYVAVGAIVFASSDPERVLLVQRAATDSAPNRWEVPGGAADFEDPSILHSVARELWEETGLTAETIGPQVSDEVVFLTRSGKMVCKFHFLVEAKRNSTGALNVMLDPKEHQNYLWVTEEQVRARRVDDRDLKFTSKDQEAAIIEGFEVRRRLKGER</sequence>
<protein>
    <recommendedName>
        <fullName evidence="1">Nudix hydrolase domain-containing protein</fullName>
    </recommendedName>
</protein>
<evidence type="ECO:0000313" key="2">
    <source>
        <dbReference type="EMBL" id="KIW18165.1"/>
    </source>
</evidence>
<feature type="domain" description="Nudix hydrolase" evidence="1">
    <location>
        <begin position="40"/>
        <end position="179"/>
    </location>
</feature>
<dbReference type="HOGENOM" id="CLU_067850_0_0_1"/>
<evidence type="ECO:0000259" key="1">
    <source>
        <dbReference type="PROSITE" id="PS51462"/>
    </source>
</evidence>
<dbReference type="VEuPathDB" id="FungiDB:PV08_02453"/>
<dbReference type="Proteomes" id="UP000053328">
    <property type="component" value="Unassembled WGS sequence"/>
</dbReference>
<keyword evidence="3" id="KW-1185">Reference proteome</keyword>
<gene>
    <name evidence="2" type="ORF">PV08_02453</name>
</gene>
<dbReference type="AlphaFoldDB" id="A0A0D2BHR3"/>
<dbReference type="CDD" id="cd02883">
    <property type="entry name" value="NUDIX_Hydrolase"/>
    <property type="match status" value="1"/>
</dbReference>
<organism evidence="2 3">
    <name type="scientific">Exophiala spinifera</name>
    <dbReference type="NCBI Taxonomy" id="91928"/>
    <lineage>
        <taxon>Eukaryota</taxon>
        <taxon>Fungi</taxon>
        <taxon>Dikarya</taxon>
        <taxon>Ascomycota</taxon>
        <taxon>Pezizomycotina</taxon>
        <taxon>Eurotiomycetes</taxon>
        <taxon>Chaetothyriomycetidae</taxon>
        <taxon>Chaetothyriales</taxon>
        <taxon>Herpotrichiellaceae</taxon>
        <taxon>Exophiala</taxon>
    </lineage>
</organism>
<accession>A0A0D2BHR3</accession>
<dbReference type="OrthoDB" id="276276at2759"/>
<dbReference type="GeneID" id="27329536"/>
<dbReference type="PANTHER" id="PTHR43736:SF1">
    <property type="entry name" value="DIHYDRONEOPTERIN TRIPHOSPHATE DIPHOSPHATASE"/>
    <property type="match status" value="1"/>
</dbReference>
<dbReference type="RefSeq" id="XP_016238381.1">
    <property type="nucleotide sequence ID" value="XM_016376811.1"/>
</dbReference>